<keyword evidence="2" id="KW-1185">Reference proteome</keyword>
<dbReference type="Proteomes" id="UP001234297">
    <property type="component" value="Chromosome 8"/>
</dbReference>
<name>A0ACC2LLL6_PERAE</name>
<sequence>MNKEVPGNYVETATLSNKEELRQLKMENEGGRASKDNGVYLTWEDLRVTASSGKGGVRAILDGVTGYAQPGEVLAIMGPSGCGKSTLLDALAGRLGPNTRQSGKILINGRKQTLAYGTSAYVTQDDILMTTLTVREAIYYSAQLQLPDSMPLLDKKARVETTIKEMGLQDAMDTRIGGWSSKGLSGGQKRRVSICIEILKHPKLLFLDEPTSGLDSAASFHVMSRIAGLARQGGRTIIASIHQPSSEVFELFHNLCLLSVGRTVYFGPANANEFFAVNGFPCLPFSNPSDHYLRTINKDFDQDIEQGDGTQKTAEVIDILIKSYKSSGTYQQVSQRIDEIHKTVGGALEKKGSQAGFQTQSLVLTRRSFVNMYRDLGYYWLRLAIFLALSLCVGTIYYDIGRNYGSIQARCSMLMFESTFLTFMSIGGFPSFVEEMKIFGRERLNGHYGVGAFVVGNTLSSLPYLLLISVVPGAIAYYITGLQTGFDHFIYFAMVLFVCMMLVESLMMIVASFVPDFLMGIITGAGIQGLMILSGGFFRLPDDLPKPFWRYPMYYIAFHKYATHGLYKNELIGLTFPSSKSGEPPVTGEQILTSIWQVDMGHSKWADLSILFGMVVLYKLMFLGIIKVTEMVKTQYKTTATVPPEQIKMNISNMNSQSSQEYKMGSCHFQSDTSHVEEGLYPFNTNTHLPLQPLPRPPNTYKAATDPSSLDYKVPSFRNVPEILEMEGSGDAKTVALSKKRELQQLKMEDEEGRTSKGVYLTWRDLRVTASSGKGGVRVILEGVTCYAQPGEVLAIMGPSGCGKSTLLDALAGRLGSNTRQSGEILINGKKQTLAFGTSAYVTQEDILMTTLTVREAVYYSAQLQLPDSMPLSEKKARAEMTIKEMGLQDAMDTRIGGWTSKGLSGGQKRRVSICIEILTRPRLLFLDEPTSGLDSAASFHVMRRIVGLAKQGGRTVIASIHQPSSEVFELFQNLCLLSVGRTIYFGPVSRANEFFAVNGFPCSPLSNPSDHYLRTINTDFDQDIEQNYGPIKTVGVIDILVKSYKSSDTFQKVSQRVDEINKTVGGALERKGSRAGFLTQSLGQSIMTSATTIALFRRRYSDGSEWVGEMWGVHGCAGRERERQEGRRARGSGGEEKEREETEGAEGEKERRRGRRKRAGRVQCVRRVWEEGGSLPGGEVGEAEEAALVLQGATSRGSEEEDEGAACVWRGLLRGGDEGDGWPEGKEVREMGSLGLRVCVWEEKIIMRMMVMVVSLCWKKMEPRKNIGNRRYEREEKRSGRMNGGMATVASEATSQARCLLLMFEATLLTFLSVSGFPSFVEEMKIFQQERLNGHYGVGAFVVGNTLSCLPYMLIISVVPGVISYYIAGLQNGIDHFVYFAMMLFLCMMLVESLMMIVASFVPDFLVGIITGSGILGLMMLNGGFFRLRDDLPKPIWRYPMYYIAFHKYANQGLYKNEFIGLTFPNNKPGGPPITGEEILNTDWQVEMGYSKWVDLAIMLGMMVLYRLMFFGIIKAIENVKSHHKNTPIVPKEQSKQNISNMNSQSSQEYKMGSFHFQSDMSRVGGGLFPFNTNTHLPLPALPRPPNTYKAATNPTSLDYEVPSFRNVPEIQQTEGSGGAKTVALSKRRELQQLTMEDEGGRTSKGVYLTWRDLRVTASSGKGGVRVILEGVTCYAQPGEVLAIMGPSGCGKSTLLDALAGRLGSNTRQSGEILINGKKQALAFGTCAYVTQEDILMTTLTVREAVYYSAQLQLPDSMPLSEKKARAEMTIKEMGLQDAMDTRIGGWTSKGLSGGQKRRVSICIEILTRPRLLFLDEPTSGLDSAASFHVMRRIVGLAKQGGRTVIASIHQPSSEVFELFHNLCLLSVGRTIYFGPVSRANEFFAVNGFPCSPLSNPSDHYLRTINTDFDQEIEQNYGSIKTVEVIDILVKSYKSSDTFQKISQRVDEINKIAGGALERKGSRAGFLTQSLVLTRRSFLNMSRDIGYYWLRLAIFISLSLCIGTIYHDIGNNYRSIQGEGERKREARRKGEEREGVEGKRKRESNQRGQRERRREGEEGGREQGECSVCAGCGRREEAYLAGKLARRRRQRWCCRGRRLVGQRRKMRALRASGGACCVREMKIFQQERLNGHYGVGAFVVGNTLSCLPYMLIISVVPGVISYYIAGLQNGIDHFVYIAMMLFLCMMLVESLMMIVASFVPDFLVGIITGSGILGLMMLNGGFFRLRDDLPKPIWRYPMYYVAFHKYANQGLYKNEFIGLTFPNNKPGGPPITGEEILNTDWQVEMGYSKWVDLAIMLGMMVLYRLMFFGIIKAIENVKSHHKNTPIVPKEQSKQGGGALEKKGNQAGFQSQSLVLTRRSFVNMYRDLGYYWLCLTIFLALSLCVGTIYYDIGSNYGYIQASCSMLMFESTFLNFMSIGGFPSFVEEMKVTMNYKEINTKYVNRPKEFYHFVTIMGLVIDISGHERLNRHYGVSAFVVGNTLSSLPYFLLISVVPRAIAYYITGLQTGFDHFIHFAMVLFVCMMLVESLMMIVASFVPDFLMGIITGARIQGFMILSGGFFRLPDDLPKPFWRYRMYYIAFHKYATHGVYKNELIGLTFPSSKTGEPPITREQILTSVRQVDMGHSKWVDLAILFGMVVL</sequence>
<dbReference type="EMBL" id="CM056816">
    <property type="protein sequence ID" value="KAJ8634283.1"/>
    <property type="molecule type" value="Genomic_DNA"/>
</dbReference>
<gene>
    <name evidence="1" type="ORF">MRB53_027619</name>
</gene>
<organism evidence="1 2">
    <name type="scientific">Persea americana</name>
    <name type="common">Avocado</name>
    <dbReference type="NCBI Taxonomy" id="3435"/>
    <lineage>
        <taxon>Eukaryota</taxon>
        <taxon>Viridiplantae</taxon>
        <taxon>Streptophyta</taxon>
        <taxon>Embryophyta</taxon>
        <taxon>Tracheophyta</taxon>
        <taxon>Spermatophyta</taxon>
        <taxon>Magnoliopsida</taxon>
        <taxon>Magnoliidae</taxon>
        <taxon>Laurales</taxon>
        <taxon>Lauraceae</taxon>
        <taxon>Persea</taxon>
    </lineage>
</organism>
<proteinExistence type="predicted"/>
<accession>A0ACC2LLL6</accession>
<protein>
    <submittedName>
        <fullName evidence="1">Uncharacterized protein</fullName>
    </submittedName>
</protein>
<evidence type="ECO:0000313" key="1">
    <source>
        <dbReference type="EMBL" id="KAJ8634283.1"/>
    </source>
</evidence>
<evidence type="ECO:0000313" key="2">
    <source>
        <dbReference type="Proteomes" id="UP001234297"/>
    </source>
</evidence>
<comment type="caution">
    <text evidence="1">The sequence shown here is derived from an EMBL/GenBank/DDBJ whole genome shotgun (WGS) entry which is preliminary data.</text>
</comment>
<reference evidence="1 2" key="1">
    <citation type="journal article" date="2022" name="Hortic Res">
        <title>A haplotype resolved chromosomal level avocado genome allows analysis of novel avocado genes.</title>
        <authorList>
            <person name="Nath O."/>
            <person name="Fletcher S.J."/>
            <person name="Hayward A."/>
            <person name="Shaw L.M."/>
            <person name="Masouleh A.K."/>
            <person name="Furtado A."/>
            <person name="Henry R.J."/>
            <person name="Mitter N."/>
        </authorList>
    </citation>
    <scope>NUCLEOTIDE SEQUENCE [LARGE SCALE GENOMIC DNA]</scope>
    <source>
        <strain evidence="2">cv. Hass</strain>
    </source>
</reference>